<dbReference type="Proteomes" id="UP000298714">
    <property type="component" value="Chromosome"/>
</dbReference>
<comment type="similarity">
    <text evidence="1">Belongs to the UPF0166 family.</text>
</comment>
<dbReference type="InterPro" id="IPR011322">
    <property type="entry name" value="N-reg_PII-like_a/b"/>
</dbReference>
<dbReference type="KEGG" id="hgn:E6W36_01955"/>
<dbReference type="Gene3D" id="3.30.70.120">
    <property type="match status" value="1"/>
</dbReference>
<evidence type="ECO:0000256" key="1">
    <source>
        <dbReference type="ARBA" id="ARBA00010554"/>
    </source>
</evidence>
<keyword evidence="3" id="KW-1185">Reference proteome</keyword>
<gene>
    <name evidence="2" type="ORF">E6W36_01955</name>
</gene>
<name>A0A4D7C7Z8_9SPHN</name>
<dbReference type="InterPro" id="IPR003793">
    <property type="entry name" value="UPF0166"/>
</dbReference>
<sequence>MMTAMKLLRIYTDEASYFGDRKVFEVVAERASAARLAGATVVQALFGFGQTAHQHRKHFLDDDQSLVIEIVDEEEKLRAFVRLIADIGGIGLITLEAVEVLGGENAREDQG</sequence>
<accession>A0A4D7C7Z8</accession>
<protein>
    <submittedName>
        <fullName evidence="2">DUF190 domain-containing protein</fullName>
    </submittedName>
</protein>
<evidence type="ECO:0000313" key="2">
    <source>
        <dbReference type="EMBL" id="QCI78823.1"/>
    </source>
</evidence>
<evidence type="ECO:0000313" key="3">
    <source>
        <dbReference type="Proteomes" id="UP000298714"/>
    </source>
</evidence>
<dbReference type="SUPFAM" id="SSF54913">
    <property type="entry name" value="GlnB-like"/>
    <property type="match status" value="1"/>
</dbReference>
<reference evidence="3" key="1">
    <citation type="submission" date="2019-04" db="EMBL/GenBank/DDBJ databases">
        <title>Complete genome sequence of Sphingomonas sp. W1-2-3.</title>
        <authorList>
            <person name="Im W.T."/>
        </authorList>
    </citation>
    <scope>NUCLEOTIDE SEQUENCE [LARGE SCALE GENOMIC DNA]</scope>
    <source>
        <strain evidence="3">W1-2-3</strain>
    </source>
</reference>
<proteinExistence type="inferred from homology"/>
<dbReference type="InterPro" id="IPR015867">
    <property type="entry name" value="N-reg_PII/ATP_PRibTrfase_C"/>
</dbReference>
<dbReference type="PANTHER" id="PTHR35983:SF1">
    <property type="entry name" value="UPF0166 PROTEIN TM_0021"/>
    <property type="match status" value="1"/>
</dbReference>
<dbReference type="PANTHER" id="PTHR35983">
    <property type="entry name" value="UPF0166 PROTEIN TM_0021"/>
    <property type="match status" value="1"/>
</dbReference>
<dbReference type="Pfam" id="PF02641">
    <property type="entry name" value="DUF190"/>
    <property type="match status" value="1"/>
</dbReference>
<dbReference type="EMBL" id="CP039704">
    <property type="protein sequence ID" value="QCI78823.1"/>
    <property type="molecule type" value="Genomic_DNA"/>
</dbReference>
<dbReference type="AlphaFoldDB" id="A0A4D7C7Z8"/>
<organism evidence="2 3">
    <name type="scientific">Hankyongella ginsenosidimutans</name>
    <dbReference type="NCBI Taxonomy" id="1763828"/>
    <lineage>
        <taxon>Bacteria</taxon>
        <taxon>Pseudomonadati</taxon>
        <taxon>Pseudomonadota</taxon>
        <taxon>Alphaproteobacteria</taxon>
        <taxon>Sphingomonadales</taxon>
        <taxon>Sphingomonadaceae</taxon>
        <taxon>Hankyongella</taxon>
    </lineage>
</organism>